<dbReference type="EMBL" id="RXIC02000492">
    <property type="protein sequence ID" value="KAB1199201.1"/>
    <property type="molecule type" value="Genomic_DNA"/>
</dbReference>
<protein>
    <submittedName>
        <fullName evidence="2">Uncharacterized protein</fullName>
    </submittedName>
</protein>
<name>A0A6A1UFX0_9ROSI</name>
<evidence type="ECO:0000313" key="2">
    <source>
        <dbReference type="EMBL" id="KAB1199201.1"/>
    </source>
</evidence>
<reference evidence="2 3" key="1">
    <citation type="journal article" date="2019" name="Plant Biotechnol. J.">
        <title>The red bayberry genome and genetic basis of sex determination.</title>
        <authorList>
            <person name="Jia H.M."/>
            <person name="Jia H.J."/>
            <person name="Cai Q.L."/>
            <person name="Wang Y."/>
            <person name="Zhao H.B."/>
            <person name="Yang W.F."/>
            <person name="Wang G.Y."/>
            <person name="Li Y.H."/>
            <person name="Zhan D.L."/>
            <person name="Shen Y.T."/>
            <person name="Niu Q.F."/>
            <person name="Chang L."/>
            <person name="Qiu J."/>
            <person name="Zhao L."/>
            <person name="Xie H.B."/>
            <person name="Fu W.Y."/>
            <person name="Jin J."/>
            <person name="Li X.W."/>
            <person name="Jiao Y."/>
            <person name="Zhou C.C."/>
            <person name="Tu T."/>
            <person name="Chai C.Y."/>
            <person name="Gao J.L."/>
            <person name="Fan L.J."/>
            <person name="van de Weg E."/>
            <person name="Wang J.Y."/>
            <person name="Gao Z.S."/>
        </authorList>
    </citation>
    <scope>NUCLEOTIDE SEQUENCE [LARGE SCALE GENOMIC DNA]</scope>
    <source>
        <tissue evidence="2">Leaves</tissue>
    </source>
</reference>
<dbReference type="AlphaFoldDB" id="A0A6A1UFX0"/>
<dbReference type="OrthoDB" id="1516097at2759"/>
<keyword evidence="1" id="KW-0732">Signal</keyword>
<sequence length="110" mass="12564">MRFIVALLIASLFVNKADSELSFIPRHNLYPCASDSPGVRSQKYSHPYPLTSIPQASYPFSFDHGGRASQNRKTYIGFRDNQARTDDFHHVKVTLYLSYIPCPPSRNRTD</sequence>
<accession>A0A6A1UFX0</accession>
<proteinExistence type="predicted"/>
<gene>
    <name evidence="2" type="ORF">CJ030_MR0G027061</name>
</gene>
<evidence type="ECO:0000313" key="3">
    <source>
        <dbReference type="Proteomes" id="UP000516437"/>
    </source>
</evidence>
<feature type="chain" id="PRO_5025448177" evidence="1">
    <location>
        <begin position="20"/>
        <end position="110"/>
    </location>
</feature>
<dbReference type="Proteomes" id="UP000516437">
    <property type="component" value="Unassembled WGS sequence"/>
</dbReference>
<keyword evidence="3" id="KW-1185">Reference proteome</keyword>
<comment type="caution">
    <text evidence="2">The sequence shown here is derived from an EMBL/GenBank/DDBJ whole genome shotgun (WGS) entry which is preliminary data.</text>
</comment>
<organism evidence="2 3">
    <name type="scientific">Morella rubra</name>
    <name type="common">Chinese bayberry</name>
    <dbReference type="NCBI Taxonomy" id="262757"/>
    <lineage>
        <taxon>Eukaryota</taxon>
        <taxon>Viridiplantae</taxon>
        <taxon>Streptophyta</taxon>
        <taxon>Embryophyta</taxon>
        <taxon>Tracheophyta</taxon>
        <taxon>Spermatophyta</taxon>
        <taxon>Magnoliopsida</taxon>
        <taxon>eudicotyledons</taxon>
        <taxon>Gunneridae</taxon>
        <taxon>Pentapetalae</taxon>
        <taxon>rosids</taxon>
        <taxon>fabids</taxon>
        <taxon>Fagales</taxon>
        <taxon>Myricaceae</taxon>
        <taxon>Morella</taxon>
    </lineage>
</organism>
<evidence type="ECO:0000256" key="1">
    <source>
        <dbReference type="SAM" id="SignalP"/>
    </source>
</evidence>
<feature type="signal peptide" evidence="1">
    <location>
        <begin position="1"/>
        <end position="19"/>
    </location>
</feature>